<dbReference type="InterPro" id="IPR001841">
    <property type="entry name" value="Znf_RING"/>
</dbReference>
<organism evidence="9 10">
    <name type="scientific">Talaromyces stipitatus (strain ATCC 10500 / CBS 375.48 / QM 6759 / NRRL 1006)</name>
    <name type="common">Penicillium stipitatum</name>
    <dbReference type="NCBI Taxonomy" id="441959"/>
    <lineage>
        <taxon>Eukaryota</taxon>
        <taxon>Fungi</taxon>
        <taxon>Dikarya</taxon>
        <taxon>Ascomycota</taxon>
        <taxon>Pezizomycotina</taxon>
        <taxon>Eurotiomycetes</taxon>
        <taxon>Eurotiomycetidae</taxon>
        <taxon>Eurotiales</taxon>
        <taxon>Trichocomaceae</taxon>
        <taxon>Talaromyces</taxon>
        <taxon>Talaromyces sect. Talaromyces</taxon>
    </lineage>
</organism>
<dbReference type="HOGENOM" id="CLU_943916_0_0_1"/>
<dbReference type="EMBL" id="EQ962658">
    <property type="protein sequence ID" value="EED14472.1"/>
    <property type="molecule type" value="Genomic_DNA"/>
</dbReference>
<dbReference type="InterPro" id="IPR000679">
    <property type="entry name" value="Znf_GATA"/>
</dbReference>
<keyword evidence="5" id="KW-0175">Coiled coil</keyword>
<dbReference type="InterPro" id="IPR013083">
    <property type="entry name" value="Znf_RING/FYVE/PHD"/>
</dbReference>
<keyword evidence="1" id="KW-0479">Metal-binding</keyword>
<dbReference type="PROSITE" id="PS50089">
    <property type="entry name" value="ZF_RING_2"/>
    <property type="match status" value="1"/>
</dbReference>
<keyword evidence="3" id="KW-0862">Zinc</keyword>
<dbReference type="Proteomes" id="UP000001745">
    <property type="component" value="Unassembled WGS sequence"/>
</dbReference>
<dbReference type="InParanoid" id="B8MPN3"/>
<evidence type="ECO:0008006" key="11">
    <source>
        <dbReference type="Google" id="ProtNLM"/>
    </source>
</evidence>
<keyword evidence="10" id="KW-1185">Reference proteome</keyword>
<evidence type="ECO:0000259" key="7">
    <source>
        <dbReference type="PROSITE" id="PS50089"/>
    </source>
</evidence>
<proteinExistence type="predicted"/>
<dbReference type="GO" id="GO:0006355">
    <property type="term" value="P:regulation of DNA-templated transcription"/>
    <property type="evidence" value="ECO:0007669"/>
    <property type="project" value="InterPro"/>
</dbReference>
<dbReference type="GO" id="GO:0043565">
    <property type="term" value="F:sequence-specific DNA binding"/>
    <property type="evidence" value="ECO:0007669"/>
    <property type="project" value="InterPro"/>
</dbReference>
<reference evidence="10" key="1">
    <citation type="journal article" date="2015" name="Genome Announc.">
        <title>Genome sequence of the AIDS-associated pathogen Penicillium marneffei (ATCC18224) and its near taxonomic relative Talaromyces stipitatus (ATCC10500).</title>
        <authorList>
            <person name="Nierman W.C."/>
            <person name="Fedorova-Abrams N.D."/>
            <person name="Andrianopoulos A."/>
        </authorList>
    </citation>
    <scope>NUCLEOTIDE SEQUENCE [LARGE SCALE GENOMIC DNA]</scope>
    <source>
        <strain evidence="10">ATCC 10500 / CBS 375.48 / QM 6759 / NRRL 1006</strain>
    </source>
</reference>
<dbReference type="RefSeq" id="XP_002486710.1">
    <property type="nucleotide sequence ID" value="XM_002486665.1"/>
</dbReference>
<evidence type="ECO:0000259" key="8">
    <source>
        <dbReference type="PROSITE" id="PS50114"/>
    </source>
</evidence>
<accession>B8MPN3</accession>
<dbReference type="SUPFAM" id="SSF57850">
    <property type="entry name" value="RING/U-box"/>
    <property type="match status" value="1"/>
</dbReference>
<feature type="domain" description="GATA-type" evidence="8">
    <location>
        <begin position="188"/>
        <end position="218"/>
    </location>
</feature>
<dbReference type="AlphaFoldDB" id="B8MPN3"/>
<dbReference type="Gene3D" id="3.30.40.10">
    <property type="entry name" value="Zinc/RING finger domain, C3HC4 (zinc finger)"/>
    <property type="match status" value="1"/>
</dbReference>
<evidence type="ECO:0000256" key="5">
    <source>
        <dbReference type="SAM" id="Coils"/>
    </source>
</evidence>
<protein>
    <recommendedName>
        <fullName evidence="11">RING-type domain-containing protein</fullName>
    </recommendedName>
</protein>
<dbReference type="OrthoDB" id="2398441at2759"/>
<feature type="coiled-coil region" evidence="5">
    <location>
        <begin position="141"/>
        <end position="189"/>
    </location>
</feature>
<evidence type="ECO:0000256" key="2">
    <source>
        <dbReference type="ARBA" id="ARBA00022771"/>
    </source>
</evidence>
<sequence>METQQQPALVQIDDSHIPDFTYEAEEEHATEGPAQIIIDSPPSTIPFDEDSPPRQLPSERLPPSEEVGEAAGSPSPVIEISDDEEENHRRPRRRNTGRRPDYTYRDYQDTMEHAISAPPLRKRKREDSDVVDFRSKIKQFVKEITEPYEALEKENKRLTEERHQWKKDKKQLQLQIQYLQRQVNEQKRRNILKCVLCHRTFNESWKVLGCGHTLCKNCVEDIKSKGSLFEYPCPYPECKKPIRSCLDFYPNVVEA</sequence>
<dbReference type="STRING" id="441959.B8MPN3"/>
<dbReference type="GO" id="GO:0008270">
    <property type="term" value="F:zinc ion binding"/>
    <property type="evidence" value="ECO:0007669"/>
    <property type="project" value="UniProtKB-KW"/>
</dbReference>
<evidence type="ECO:0000256" key="3">
    <source>
        <dbReference type="ARBA" id="ARBA00022833"/>
    </source>
</evidence>
<evidence type="ECO:0000256" key="1">
    <source>
        <dbReference type="ARBA" id="ARBA00022723"/>
    </source>
</evidence>
<evidence type="ECO:0000313" key="10">
    <source>
        <dbReference type="Proteomes" id="UP000001745"/>
    </source>
</evidence>
<name>B8MPN3_TALSN</name>
<gene>
    <name evidence="9" type="ORF">TSTA_106820</name>
</gene>
<dbReference type="InterPro" id="IPR017907">
    <property type="entry name" value="Znf_RING_CS"/>
</dbReference>
<feature type="region of interest" description="Disordered" evidence="6">
    <location>
        <begin position="1"/>
        <end position="103"/>
    </location>
</feature>
<evidence type="ECO:0000313" key="9">
    <source>
        <dbReference type="EMBL" id="EED14472.1"/>
    </source>
</evidence>
<dbReference type="PhylomeDB" id="B8MPN3"/>
<evidence type="ECO:0000256" key="6">
    <source>
        <dbReference type="SAM" id="MobiDB-lite"/>
    </source>
</evidence>
<dbReference type="PROSITE" id="PS00518">
    <property type="entry name" value="ZF_RING_1"/>
    <property type="match status" value="1"/>
</dbReference>
<dbReference type="GeneID" id="8103582"/>
<evidence type="ECO:0000256" key="4">
    <source>
        <dbReference type="PROSITE-ProRule" id="PRU00094"/>
    </source>
</evidence>
<keyword evidence="2 4" id="KW-0863">Zinc-finger</keyword>
<feature type="domain" description="RING-type" evidence="7">
    <location>
        <begin position="194"/>
        <end position="234"/>
    </location>
</feature>
<dbReference type="VEuPathDB" id="FungiDB:TSTA_106820"/>
<dbReference type="PROSITE" id="PS50114">
    <property type="entry name" value="GATA_ZN_FINGER_2"/>
    <property type="match status" value="1"/>
</dbReference>